<proteinExistence type="inferred from homology"/>
<comment type="caution">
    <text evidence="9">The sequence shown here is derived from an EMBL/GenBank/DDBJ whole genome shotgun (WGS) entry which is preliminary data.</text>
</comment>
<dbReference type="Proteomes" id="UP000052008">
    <property type="component" value="Unassembled WGS sequence"/>
</dbReference>
<evidence type="ECO:0000256" key="2">
    <source>
        <dbReference type="ARBA" id="ARBA00022434"/>
    </source>
</evidence>
<dbReference type="AlphaFoldDB" id="A0A0S7WSA8"/>
<evidence type="ECO:0000256" key="4">
    <source>
        <dbReference type="ARBA" id="ARBA00023002"/>
    </source>
</evidence>
<evidence type="ECO:0000256" key="1">
    <source>
        <dbReference type="ARBA" id="ARBA00006950"/>
    </source>
</evidence>
<evidence type="ECO:0000256" key="7">
    <source>
        <dbReference type="RuleBase" id="RU361145"/>
    </source>
</evidence>
<dbReference type="GO" id="GO:0006826">
    <property type="term" value="P:iron ion transport"/>
    <property type="evidence" value="ECO:0007669"/>
    <property type="project" value="InterPro"/>
</dbReference>
<dbReference type="InterPro" id="IPR012347">
    <property type="entry name" value="Ferritin-like"/>
</dbReference>
<reference evidence="9 10" key="1">
    <citation type="journal article" date="2015" name="Microbiome">
        <title>Genomic resolution of linkages in carbon, nitrogen, and sulfur cycling among widespread estuary sediment bacteria.</title>
        <authorList>
            <person name="Baker B.J."/>
            <person name="Lazar C.S."/>
            <person name="Teske A.P."/>
            <person name="Dick G.J."/>
        </authorList>
    </citation>
    <scope>NUCLEOTIDE SEQUENCE [LARGE SCALE GENOMIC DNA]</scope>
    <source>
        <strain evidence="9">DG_24</strain>
    </source>
</reference>
<feature type="binding site" evidence="6">
    <location>
        <position position="50"/>
    </location>
    <ligand>
        <name>Fe cation</name>
        <dbReference type="ChEBI" id="CHEBI:24875"/>
        <label>1</label>
    </ligand>
</feature>
<dbReference type="GO" id="GO:0008198">
    <property type="term" value="F:ferrous iron binding"/>
    <property type="evidence" value="ECO:0007669"/>
    <property type="project" value="TreeGrafter"/>
</dbReference>
<dbReference type="InterPro" id="IPR009078">
    <property type="entry name" value="Ferritin-like_SF"/>
</dbReference>
<comment type="catalytic activity">
    <reaction evidence="7">
        <text>4 Fe(2+) + O2 + 6 H2O = 4 iron(III) oxide-hydroxide + 12 H(+)</text>
        <dbReference type="Rhea" id="RHEA:11972"/>
        <dbReference type="ChEBI" id="CHEBI:15377"/>
        <dbReference type="ChEBI" id="CHEBI:15378"/>
        <dbReference type="ChEBI" id="CHEBI:15379"/>
        <dbReference type="ChEBI" id="CHEBI:29033"/>
        <dbReference type="ChEBI" id="CHEBI:78619"/>
        <dbReference type="EC" id="1.16.3.2"/>
    </reaction>
</comment>
<organism evidence="9 10">
    <name type="scientific">candidate division TA06 bacterium DG_24</name>
    <dbReference type="NCBI Taxonomy" id="1703770"/>
    <lineage>
        <taxon>Bacteria</taxon>
        <taxon>Bacteria division TA06</taxon>
    </lineage>
</organism>
<evidence type="ECO:0000259" key="8">
    <source>
        <dbReference type="PROSITE" id="PS50905"/>
    </source>
</evidence>
<dbReference type="InterPro" id="IPR041719">
    <property type="entry name" value="Ferritin_prok"/>
</dbReference>
<feature type="binding site" evidence="6">
    <location>
        <position position="17"/>
    </location>
    <ligand>
        <name>Fe cation</name>
        <dbReference type="ChEBI" id="CHEBI:24875"/>
        <label>1</label>
    </ligand>
</feature>
<name>A0A0S7WSA8_UNCT6</name>
<dbReference type="SUPFAM" id="SSF47240">
    <property type="entry name" value="Ferritin-like"/>
    <property type="match status" value="1"/>
</dbReference>
<dbReference type="GO" id="GO:0005829">
    <property type="term" value="C:cytosol"/>
    <property type="evidence" value="ECO:0007669"/>
    <property type="project" value="TreeGrafter"/>
</dbReference>
<dbReference type="InterPro" id="IPR001519">
    <property type="entry name" value="Ferritin"/>
</dbReference>
<dbReference type="GO" id="GO:0006879">
    <property type="term" value="P:intracellular iron ion homeostasis"/>
    <property type="evidence" value="ECO:0007669"/>
    <property type="project" value="UniProtKB-KW"/>
</dbReference>
<dbReference type="FunFam" id="1.20.1260.10:FF:000001">
    <property type="entry name" value="Non-heme ferritin"/>
    <property type="match status" value="1"/>
</dbReference>
<feature type="binding site" evidence="6">
    <location>
        <position position="94"/>
    </location>
    <ligand>
        <name>Fe cation</name>
        <dbReference type="ChEBI" id="CHEBI:24875"/>
        <label>1</label>
    </ligand>
</feature>
<dbReference type="PROSITE" id="PS50905">
    <property type="entry name" value="FERRITIN_LIKE"/>
    <property type="match status" value="1"/>
</dbReference>
<evidence type="ECO:0000256" key="6">
    <source>
        <dbReference type="PIRSR" id="PIRSR601519-1"/>
    </source>
</evidence>
<gene>
    <name evidence="9" type="ORF">AMJ39_05980</name>
</gene>
<dbReference type="GO" id="GO:0042802">
    <property type="term" value="F:identical protein binding"/>
    <property type="evidence" value="ECO:0007669"/>
    <property type="project" value="UniProtKB-ARBA"/>
</dbReference>
<dbReference type="STRING" id="1703770.AMJ39_05980"/>
<dbReference type="EMBL" id="LIZS01000031">
    <property type="protein sequence ID" value="KPJ53069.1"/>
    <property type="molecule type" value="Genomic_DNA"/>
</dbReference>
<feature type="binding site" evidence="6">
    <location>
        <position position="127"/>
    </location>
    <ligand>
        <name>Fe cation</name>
        <dbReference type="ChEBI" id="CHEBI:24875"/>
        <label>1</label>
    </ligand>
</feature>
<dbReference type="PANTHER" id="PTHR11431">
    <property type="entry name" value="FERRITIN"/>
    <property type="match status" value="1"/>
</dbReference>
<keyword evidence="7" id="KW-0963">Cytoplasm</keyword>
<accession>A0A0S7WSA8</accession>
<evidence type="ECO:0000256" key="5">
    <source>
        <dbReference type="ARBA" id="ARBA00023004"/>
    </source>
</evidence>
<sequence length="171" mass="19260">MVSKKMQEALNKQLNAELYSSYLYLSMSAYFQSVNLAGFANWMRVQAQEELVHAMKFYDYVNESGGRVTLGPVEGPQAEWKSPLDAFEHTYRHEQTVTGLINDLVDLAIEQKDHATNNFLQWFVSEQVEEEASANDIVQKLKLVGDAGGGMFMVDQELGQRVFTMPAAPAE</sequence>
<keyword evidence="4" id="KW-0560">Oxidoreductase</keyword>
<dbReference type="GO" id="GO:0008199">
    <property type="term" value="F:ferric iron binding"/>
    <property type="evidence" value="ECO:0007669"/>
    <property type="project" value="InterPro"/>
</dbReference>
<comment type="subcellular location">
    <subcellularLocation>
        <location evidence="7">Cytoplasm</location>
    </subcellularLocation>
</comment>
<dbReference type="InterPro" id="IPR008331">
    <property type="entry name" value="Ferritin_DPS_dom"/>
</dbReference>
<dbReference type="CDD" id="cd01055">
    <property type="entry name" value="Nonheme_Ferritin"/>
    <property type="match status" value="1"/>
</dbReference>
<comment type="similarity">
    <text evidence="1 7">Belongs to the ferritin family. Prokaryotic subfamily.</text>
</comment>
<dbReference type="GO" id="GO:0004322">
    <property type="term" value="F:ferroxidase activity"/>
    <property type="evidence" value="ECO:0007669"/>
    <property type="project" value="TreeGrafter"/>
</dbReference>
<evidence type="ECO:0000313" key="10">
    <source>
        <dbReference type="Proteomes" id="UP000052008"/>
    </source>
</evidence>
<keyword evidence="2 7" id="KW-0409">Iron storage</keyword>
<dbReference type="PATRIC" id="fig|1703770.3.peg.864"/>
<protein>
    <recommendedName>
        <fullName evidence="7">Ferritin</fullName>
        <ecNumber evidence="7">1.16.3.2</ecNumber>
    </recommendedName>
</protein>
<feature type="domain" description="Ferritin-like diiron" evidence="8">
    <location>
        <begin position="1"/>
        <end position="145"/>
    </location>
</feature>
<keyword evidence="3 6" id="KW-0479">Metal-binding</keyword>
<evidence type="ECO:0000313" key="9">
    <source>
        <dbReference type="EMBL" id="KPJ53069.1"/>
    </source>
</evidence>
<feature type="binding site" evidence="6">
    <location>
        <position position="53"/>
    </location>
    <ligand>
        <name>Fe cation</name>
        <dbReference type="ChEBI" id="CHEBI:24875"/>
        <label>1</label>
    </ligand>
</feature>
<comment type="function">
    <text evidence="7">Iron-storage protein.</text>
</comment>
<dbReference type="EC" id="1.16.3.2" evidence="7"/>
<dbReference type="Gene3D" id="1.20.1260.10">
    <property type="match status" value="1"/>
</dbReference>
<evidence type="ECO:0000256" key="3">
    <source>
        <dbReference type="ARBA" id="ARBA00022723"/>
    </source>
</evidence>
<dbReference type="Pfam" id="PF00210">
    <property type="entry name" value="Ferritin"/>
    <property type="match status" value="1"/>
</dbReference>
<dbReference type="InterPro" id="IPR009040">
    <property type="entry name" value="Ferritin-like_diiron"/>
</dbReference>
<dbReference type="PANTHER" id="PTHR11431:SF127">
    <property type="entry name" value="BACTERIAL NON-HEME FERRITIN"/>
    <property type="match status" value="1"/>
</dbReference>
<keyword evidence="5 6" id="KW-0408">Iron</keyword>